<accession>A0A1B0AQ36</accession>
<organism evidence="1 2">
    <name type="scientific">Glossina palpalis gambiensis</name>
    <dbReference type="NCBI Taxonomy" id="67801"/>
    <lineage>
        <taxon>Eukaryota</taxon>
        <taxon>Metazoa</taxon>
        <taxon>Ecdysozoa</taxon>
        <taxon>Arthropoda</taxon>
        <taxon>Hexapoda</taxon>
        <taxon>Insecta</taxon>
        <taxon>Pterygota</taxon>
        <taxon>Neoptera</taxon>
        <taxon>Endopterygota</taxon>
        <taxon>Diptera</taxon>
        <taxon>Brachycera</taxon>
        <taxon>Muscomorpha</taxon>
        <taxon>Hippoboscoidea</taxon>
        <taxon>Glossinidae</taxon>
        <taxon>Glossina</taxon>
    </lineage>
</organism>
<dbReference type="VEuPathDB" id="VectorBase:GPPI004517"/>
<reference evidence="1" key="2">
    <citation type="submission" date="2020-05" db="UniProtKB">
        <authorList>
            <consortium name="EnsemblMetazoa"/>
        </authorList>
    </citation>
    <scope>IDENTIFICATION</scope>
    <source>
        <strain evidence="1">IAEA</strain>
    </source>
</reference>
<sequence>MTNKHTSASFHILNIHSQDLALMIVLEVILKAQGLFFGRKEDISQMPHFFINIHCRLTVLRVNKSPFRGFSI</sequence>
<dbReference type="EMBL" id="JXJN01001658">
    <property type="status" value="NOT_ANNOTATED_CDS"/>
    <property type="molecule type" value="Genomic_DNA"/>
</dbReference>
<proteinExistence type="predicted"/>
<evidence type="ECO:0000313" key="2">
    <source>
        <dbReference type="Proteomes" id="UP000092460"/>
    </source>
</evidence>
<dbReference type="AlphaFoldDB" id="A0A1B0AQ36"/>
<reference evidence="2" key="1">
    <citation type="submission" date="2015-01" db="EMBL/GenBank/DDBJ databases">
        <authorList>
            <person name="Aksoy S."/>
            <person name="Warren W."/>
            <person name="Wilson R.K."/>
        </authorList>
    </citation>
    <scope>NUCLEOTIDE SEQUENCE [LARGE SCALE GENOMIC DNA]</scope>
    <source>
        <strain evidence="2">IAEA</strain>
    </source>
</reference>
<name>A0A1B0AQ36_9MUSC</name>
<dbReference type="Proteomes" id="UP000092460">
    <property type="component" value="Unassembled WGS sequence"/>
</dbReference>
<keyword evidence="2" id="KW-1185">Reference proteome</keyword>
<evidence type="ECO:0000313" key="1">
    <source>
        <dbReference type="EnsemblMetazoa" id="GPPI004517-PA"/>
    </source>
</evidence>
<protein>
    <submittedName>
        <fullName evidence="1">Uncharacterized protein</fullName>
    </submittedName>
</protein>
<dbReference type="EnsemblMetazoa" id="GPPI004517-RA">
    <property type="protein sequence ID" value="GPPI004517-PA"/>
    <property type="gene ID" value="GPPI004517"/>
</dbReference>